<proteinExistence type="predicted"/>
<dbReference type="InterPro" id="IPR001810">
    <property type="entry name" value="F-box_dom"/>
</dbReference>
<dbReference type="CDD" id="cd22160">
    <property type="entry name" value="F-box_AtFBL13-like"/>
    <property type="match status" value="1"/>
</dbReference>
<dbReference type="AlphaFoldDB" id="A0A6J5ULD4"/>
<sequence length="597" mass="68667">MEQIFASFMDTISRVSWVYVYNLFFFEKYFPHSRESRKHIIGNGFELKVNVSKARTEDRISALPDAIIFHILSFLPTSDAVTTCFLSNRWKNMWTLVPNVELIVLSTAWDSGGTAAYVDRYLLFRGSSNIHKFHLCCVDLDSIVGRINGWICTALRRNVVELHLEFDERDDSHEFLVLPQDLFVCKTLETLKLSLGEHVTAVAPPKSNCFPRLKSLHITFDFPKYVEQIEKLFSCCPALEDLVVDGDLGWLEENQVSNVTISAPKLKRPKIYLFAHAMTLGENKIFVNADVPSLEDLDLSENFLASYCLKGAKSLTNAKIDFSVMREEDEGHPADVLADVDRVQRLFAEISNVKHLSLVVPVLGDTHIEYQCSLPTFNHLNQLELNHLACCSWKSLTNMLKITPNLENLLFAVEKESVSSSSAPNRHPIATTRLEVDKFNGSDNFGMWQCKVMYVLYQQELNMVLEDKPEDIDDKQWIRINLHVCASIRSFLDKELKYPYTKETSAKELWKKLEEKYMTKSAENRLFLKKRLFRLQYRLGISMHKHLNDYNKILADLANLDVIIPDEDKALCLLNSLPDDYDHLTTTFVVWKIQGET</sequence>
<evidence type="ECO:0000259" key="1">
    <source>
        <dbReference type="PROSITE" id="PS50181"/>
    </source>
</evidence>
<dbReference type="InterPro" id="IPR032675">
    <property type="entry name" value="LRR_dom_sf"/>
</dbReference>
<dbReference type="SUPFAM" id="SSF52047">
    <property type="entry name" value="RNI-like"/>
    <property type="match status" value="1"/>
</dbReference>
<gene>
    <name evidence="2" type="ORF">CURHAP_LOCUS26890</name>
</gene>
<dbReference type="SUPFAM" id="SSF81383">
    <property type="entry name" value="F-box domain"/>
    <property type="match status" value="1"/>
</dbReference>
<evidence type="ECO:0000313" key="2">
    <source>
        <dbReference type="EMBL" id="CAB4277309.1"/>
    </source>
</evidence>
<reference evidence="2 3" key="1">
    <citation type="submission" date="2020-05" db="EMBL/GenBank/DDBJ databases">
        <authorList>
            <person name="Campoy J."/>
            <person name="Schneeberger K."/>
            <person name="Spophaly S."/>
        </authorList>
    </citation>
    <scope>NUCLEOTIDE SEQUENCE [LARGE SCALE GENOMIC DNA]</scope>
    <source>
        <strain evidence="2">PruArmRojPasFocal</strain>
    </source>
</reference>
<accession>A0A6J5ULD4</accession>
<dbReference type="Gene3D" id="3.80.10.10">
    <property type="entry name" value="Ribonuclease Inhibitor"/>
    <property type="match status" value="1"/>
</dbReference>
<evidence type="ECO:0000313" key="3">
    <source>
        <dbReference type="Proteomes" id="UP000507222"/>
    </source>
</evidence>
<dbReference type="InterPro" id="IPR053781">
    <property type="entry name" value="F-box_AtFBL13-like"/>
</dbReference>
<dbReference type="Pfam" id="PF24758">
    <property type="entry name" value="LRR_At5g56370"/>
    <property type="match status" value="1"/>
</dbReference>
<name>A0A6J5ULD4_PRUAR</name>
<protein>
    <recommendedName>
        <fullName evidence="1">F-box domain-containing protein</fullName>
    </recommendedName>
</protein>
<dbReference type="Gene3D" id="1.20.1280.50">
    <property type="match status" value="1"/>
</dbReference>
<organism evidence="2 3">
    <name type="scientific">Prunus armeniaca</name>
    <name type="common">Apricot</name>
    <name type="synonym">Armeniaca vulgaris</name>
    <dbReference type="NCBI Taxonomy" id="36596"/>
    <lineage>
        <taxon>Eukaryota</taxon>
        <taxon>Viridiplantae</taxon>
        <taxon>Streptophyta</taxon>
        <taxon>Embryophyta</taxon>
        <taxon>Tracheophyta</taxon>
        <taxon>Spermatophyta</taxon>
        <taxon>Magnoliopsida</taxon>
        <taxon>eudicotyledons</taxon>
        <taxon>Gunneridae</taxon>
        <taxon>Pentapetalae</taxon>
        <taxon>rosids</taxon>
        <taxon>fabids</taxon>
        <taxon>Rosales</taxon>
        <taxon>Rosaceae</taxon>
        <taxon>Amygdaloideae</taxon>
        <taxon>Amygdaleae</taxon>
        <taxon>Prunus</taxon>
    </lineage>
</organism>
<feature type="domain" description="F-box" evidence="1">
    <location>
        <begin position="57"/>
        <end position="112"/>
    </location>
</feature>
<dbReference type="Pfam" id="PF14223">
    <property type="entry name" value="Retrotran_gag_2"/>
    <property type="match status" value="1"/>
</dbReference>
<dbReference type="InterPro" id="IPR050232">
    <property type="entry name" value="FBL13/AtMIF1-like"/>
</dbReference>
<dbReference type="InterPro" id="IPR036047">
    <property type="entry name" value="F-box-like_dom_sf"/>
</dbReference>
<dbReference type="PANTHER" id="PTHR31900:SF34">
    <property type="entry name" value="EMB|CAB62440.1-RELATED"/>
    <property type="match status" value="1"/>
</dbReference>
<dbReference type="EMBL" id="CAEKDK010000004">
    <property type="protein sequence ID" value="CAB4277309.1"/>
    <property type="molecule type" value="Genomic_DNA"/>
</dbReference>
<dbReference type="PROSITE" id="PS50181">
    <property type="entry name" value="FBOX"/>
    <property type="match status" value="1"/>
</dbReference>
<dbReference type="PANTHER" id="PTHR31900">
    <property type="entry name" value="F-BOX/RNI SUPERFAMILY PROTEIN-RELATED"/>
    <property type="match status" value="1"/>
</dbReference>
<dbReference type="Proteomes" id="UP000507222">
    <property type="component" value="Unassembled WGS sequence"/>
</dbReference>
<dbReference type="InterPro" id="IPR055411">
    <property type="entry name" value="LRR_FXL15/At3g58940/PEG3-like"/>
</dbReference>
<dbReference type="Pfam" id="PF00646">
    <property type="entry name" value="F-box"/>
    <property type="match status" value="1"/>
</dbReference>